<dbReference type="Gene3D" id="1.20.5.110">
    <property type="match status" value="1"/>
</dbReference>
<evidence type="ECO:0000256" key="1">
    <source>
        <dbReference type="ARBA" id="ARBA00004308"/>
    </source>
</evidence>
<feature type="compositionally biased region" description="Low complexity" evidence="7">
    <location>
        <begin position="106"/>
        <end position="120"/>
    </location>
</feature>
<reference evidence="10 11" key="2">
    <citation type="journal article" date="2013" name="IMA Fungus">
        <title>IMA Genome-F 1: Ceratocystis fimbriata: Draft nuclear genome sequence for the plant pathogen, Ceratocystis fimbriata.</title>
        <authorList>
            <person name="Wilken P.M."/>
            <person name="Steenkamp E.T."/>
            <person name="Wingfield M.J."/>
            <person name="de Beer Z.W."/>
            <person name="Wingfield B.D."/>
        </authorList>
    </citation>
    <scope>NUCLEOTIDE SEQUENCE [LARGE SCALE GENOMIC DNA]</scope>
    <source>
        <strain evidence="10 11">CBS 114723</strain>
    </source>
</reference>
<comment type="subcellular location">
    <subcellularLocation>
        <location evidence="1">Endomembrane system</location>
    </subcellularLocation>
</comment>
<dbReference type="CDD" id="cd15859">
    <property type="entry name" value="SNARE_SYN8"/>
    <property type="match status" value="1"/>
</dbReference>
<dbReference type="OrthoDB" id="244190at2759"/>
<sequence length="265" mass="28941">MSTTGHLFILADHIKLALLERQRASSALAAGTSLGAEADSQDGHIARSLEQLNEGIAALRTEEDRLRSAGSEDAANDIDDSLITLSKQLDSLTSQFHRFTAPDPLSASSSPSSSPSAPASQGVRFRDLDTTAGDGAADVEAQQLFGTRYTDATDSAGYRDEADDMSNEQIHTFHDRIMDEQDAHLDRLGESISRQRELSMRIGDELDAHVGMLEDTEAVVDRHQSRLDRARRSLNRIAEDESDSRGMMTIVILIIILILLIAILK</sequence>
<dbReference type="AlphaFoldDB" id="A0A2C5X256"/>
<dbReference type="GO" id="GO:0005768">
    <property type="term" value="C:endosome"/>
    <property type="evidence" value="ECO:0007669"/>
    <property type="project" value="UniProtKB-ARBA"/>
</dbReference>
<name>A0A2C5X256_9PEZI</name>
<feature type="transmembrane region" description="Helical" evidence="8">
    <location>
        <begin position="246"/>
        <end position="264"/>
    </location>
</feature>
<evidence type="ECO:0000256" key="2">
    <source>
        <dbReference type="ARBA" id="ARBA00022448"/>
    </source>
</evidence>
<dbReference type="EMBL" id="APWK03000015">
    <property type="protein sequence ID" value="PHH55129.1"/>
    <property type="molecule type" value="Genomic_DNA"/>
</dbReference>
<evidence type="ECO:0000256" key="5">
    <source>
        <dbReference type="ARBA" id="ARBA00023136"/>
    </source>
</evidence>
<evidence type="ECO:0000256" key="6">
    <source>
        <dbReference type="SAM" id="Coils"/>
    </source>
</evidence>
<keyword evidence="4 6" id="KW-0175">Coiled coil</keyword>
<feature type="domain" description="T-SNARE coiled-coil homology" evidence="9">
    <location>
        <begin position="175"/>
        <end position="237"/>
    </location>
</feature>
<feature type="coiled-coil region" evidence="6">
    <location>
        <begin position="213"/>
        <end position="240"/>
    </location>
</feature>
<dbReference type="STRING" id="1035309.A0A2C5X256"/>
<dbReference type="Proteomes" id="UP000222788">
    <property type="component" value="Unassembled WGS sequence"/>
</dbReference>
<keyword evidence="5 8" id="KW-0472">Membrane</keyword>
<protein>
    <recommendedName>
        <fullName evidence="9">t-SNARE coiled-coil homology domain-containing protein</fullName>
    </recommendedName>
</protein>
<accession>A0A2C5X256</accession>
<dbReference type="GO" id="GO:0015031">
    <property type="term" value="P:protein transport"/>
    <property type="evidence" value="ECO:0007669"/>
    <property type="project" value="UniProtKB-KW"/>
</dbReference>
<dbReference type="PROSITE" id="PS50192">
    <property type="entry name" value="T_SNARE"/>
    <property type="match status" value="1"/>
</dbReference>
<dbReference type="InterPro" id="IPR000727">
    <property type="entry name" value="T_SNARE_dom"/>
</dbReference>
<dbReference type="SMART" id="SM00397">
    <property type="entry name" value="t_SNARE"/>
    <property type="match status" value="1"/>
</dbReference>
<reference evidence="10 11" key="1">
    <citation type="journal article" date="2013" name="Fungal Biol.">
        <title>Analysis of microsatellite markers in the genome of the plant pathogen Ceratocystis fimbriata.</title>
        <authorList>
            <person name="Simpson M.C."/>
            <person name="Wilken P.M."/>
            <person name="Coetzee M.P."/>
            <person name="Wingfield M.J."/>
            <person name="Wingfield B.D."/>
        </authorList>
    </citation>
    <scope>NUCLEOTIDE SEQUENCE [LARGE SCALE GENOMIC DNA]</scope>
    <source>
        <strain evidence="10 11">CBS 114723</strain>
    </source>
</reference>
<organism evidence="10 11">
    <name type="scientific">Ceratocystis fimbriata CBS 114723</name>
    <dbReference type="NCBI Taxonomy" id="1035309"/>
    <lineage>
        <taxon>Eukaryota</taxon>
        <taxon>Fungi</taxon>
        <taxon>Dikarya</taxon>
        <taxon>Ascomycota</taxon>
        <taxon>Pezizomycotina</taxon>
        <taxon>Sordariomycetes</taxon>
        <taxon>Hypocreomycetidae</taxon>
        <taxon>Microascales</taxon>
        <taxon>Ceratocystidaceae</taxon>
        <taxon>Ceratocystis</taxon>
    </lineage>
</organism>
<comment type="caution">
    <text evidence="10">The sequence shown here is derived from an EMBL/GenBank/DDBJ whole genome shotgun (WGS) entry which is preliminary data.</text>
</comment>
<keyword evidence="3" id="KW-0653">Protein transport</keyword>
<keyword evidence="8" id="KW-0812">Transmembrane</keyword>
<dbReference type="GO" id="GO:0006896">
    <property type="term" value="P:Golgi to vacuole transport"/>
    <property type="evidence" value="ECO:0007669"/>
    <property type="project" value="UniProtKB-ARBA"/>
</dbReference>
<evidence type="ECO:0000256" key="8">
    <source>
        <dbReference type="SAM" id="Phobius"/>
    </source>
</evidence>
<keyword evidence="11" id="KW-1185">Reference proteome</keyword>
<evidence type="ECO:0000256" key="4">
    <source>
        <dbReference type="ARBA" id="ARBA00023054"/>
    </source>
</evidence>
<dbReference type="SUPFAM" id="SSF58038">
    <property type="entry name" value="SNARE fusion complex"/>
    <property type="match status" value="1"/>
</dbReference>
<keyword evidence="2" id="KW-0813">Transport</keyword>
<evidence type="ECO:0000256" key="7">
    <source>
        <dbReference type="SAM" id="MobiDB-lite"/>
    </source>
</evidence>
<dbReference type="FunFam" id="1.20.5.110:FF:000060">
    <property type="entry name" value="SNARE complex subunit (Syn8)"/>
    <property type="match status" value="1"/>
</dbReference>
<keyword evidence="8" id="KW-1133">Transmembrane helix</keyword>
<evidence type="ECO:0000256" key="3">
    <source>
        <dbReference type="ARBA" id="ARBA00022927"/>
    </source>
</evidence>
<gene>
    <name evidence="10" type="ORF">CFIMG_002909RA</name>
</gene>
<feature type="region of interest" description="Disordered" evidence="7">
    <location>
        <begin position="100"/>
        <end position="122"/>
    </location>
</feature>
<evidence type="ECO:0000313" key="10">
    <source>
        <dbReference type="EMBL" id="PHH55129.1"/>
    </source>
</evidence>
<evidence type="ECO:0000313" key="11">
    <source>
        <dbReference type="Proteomes" id="UP000222788"/>
    </source>
</evidence>
<proteinExistence type="predicted"/>
<dbReference type="GO" id="GO:0061025">
    <property type="term" value="P:membrane fusion"/>
    <property type="evidence" value="ECO:0007669"/>
    <property type="project" value="UniProtKB-ARBA"/>
</dbReference>
<evidence type="ECO:0000259" key="9">
    <source>
        <dbReference type="PROSITE" id="PS50192"/>
    </source>
</evidence>